<feature type="transmembrane region" description="Helical" evidence="1">
    <location>
        <begin position="45"/>
        <end position="68"/>
    </location>
</feature>
<name>A0A9Q2YXU9_RHOHA</name>
<dbReference type="EMBL" id="WVDC01000001">
    <property type="protein sequence ID" value="NKW41594.1"/>
    <property type="molecule type" value="Genomic_DNA"/>
</dbReference>
<feature type="transmembrane region" description="Helical" evidence="1">
    <location>
        <begin position="193"/>
        <end position="211"/>
    </location>
</feature>
<feature type="transmembrane region" description="Helical" evidence="1">
    <location>
        <begin position="304"/>
        <end position="321"/>
    </location>
</feature>
<evidence type="ECO:0000313" key="5">
    <source>
        <dbReference type="Proteomes" id="UP000808906"/>
    </source>
</evidence>
<feature type="transmembrane region" description="Helical" evidence="1">
    <location>
        <begin position="223"/>
        <end position="244"/>
    </location>
</feature>
<feature type="transmembrane region" description="Helical" evidence="1">
    <location>
        <begin position="106"/>
        <end position="126"/>
    </location>
</feature>
<evidence type="ECO:0000313" key="4">
    <source>
        <dbReference type="EMBL" id="NKW41594.1"/>
    </source>
</evidence>
<comment type="caution">
    <text evidence="2">The sequence shown here is derived from an EMBL/GenBank/DDBJ whole genome shotgun (WGS) entry which is preliminary data.</text>
</comment>
<feature type="transmembrane region" description="Helical" evidence="1">
    <location>
        <begin position="419"/>
        <end position="436"/>
    </location>
</feature>
<proteinExistence type="predicted"/>
<sequence>MTPTVRASLSAVAALFAGVLATFVLVNPPQWRSSFNASEGQLSSWNAAVPTGVVVGCALAVVTCALLLRASSTRPAWIGAVVATAVLIAARLTVSGVGDLEQLTLLYYAKCLAGGVLLGAAVAAVWARPVPRLALVGAVGATFVVAHTAKADWAPSTSALGEPFWWILIPALVLAAVCAVVDDATPERIDRDTALGVTLAAVTFALAHRLLGEWVDRQTGSQLQQWVVVALCLVLVVALAEFWARRLDAPFLLAATAVAAVTPFVATVLGQKYLRLRPWVSVAVGVVAVAVGVAVSLARRMPMIGLAVLALIPLSVLVAPGTTDNRGWVLVQLAALGVGIGLGLGSTVPSRAATGALGLAVPLLSLVFARVVGVTTSFVIYSGAYEPLPGVPFARSQDDSYPGNRVLINSSMPTITFDRTAAVAMLLVVVFCALAIRGQRRQQSAALPE</sequence>
<dbReference type="EMBL" id="WUXR01000005">
    <property type="protein sequence ID" value="MBM4566006.1"/>
    <property type="molecule type" value="Genomic_DNA"/>
</dbReference>
<dbReference type="AlphaFoldDB" id="A0A9Q2YXU9"/>
<feature type="transmembrane region" description="Helical" evidence="1">
    <location>
        <begin position="133"/>
        <end position="151"/>
    </location>
</feature>
<evidence type="ECO:0000313" key="2">
    <source>
        <dbReference type="EMBL" id="MBM4566006.1"/>
    </source>
</evidence>
<dbReference type="Proteomes" id="UP000603463">
    <property type="component" value="Unassembled WGS sequence"/>
</dbReference>
<feature type="transmembrane region" description="Helical" evidence="1">
    <location>
        <begin position="251"/>
        <end position="270"/>
    </location>
</feature>
<evidence type="ECO:0000256" key="1">
    <source>
        <dbReference type="SAM" id="Phobius"/>
    </source>
</evidence>
<dbReference type="EMBL" id="WVBC01000030">
    <property type="protein sequence ID" value="NKT78884.1"/>
    <property type="molecule type" value="Genomic_DNA"/>
</dbReference>
<accession>A0A9Q2YXU9</accession>
<feature type="transmembrane region" description="Helical" evidence="1">
    <location>
        <begin position="163"/>
        <end position="181"/>
    </location>
</feature>
<dbReference type="RefSeq" id="WP_084962868.1">
    <property type="nucleotide sequence ID" value="NZ_CP095477.1"/>
</dbReference>
<evidence type="ECO:0000313" key="3">
    <source>
        <dbReference type="EMBL" id="NKT78884.1"/>
    </source>
</evidence>
<keyword evidence="1" id="KW-1133">Transmembrane helix</keyword>
<keyword evidence="1" id="KW-0812">Transmembrane</keyword>
<reference evidence="2" key="1">
    <citation type="submission" date="2019-11" db="EMBL/GenBank/DDBJ databases">
        <title>Spread of Macrolides and rifampicin resistant Rhodococcus equi in clinical isolates in the USA.</title>
        <authorList>
            <person name="Alvarez-Narvaez S."/>
            <person name="Huber L."/>
            <person name="Cohen N.D."/>
            <person name="Slovis N."/>
            <person name="Greiter M."/>
            <person name="Giguere S."/>
            <person name="Hart K."/>
        </authorList>
    </citation>
    <scope>NUCLEOTIDE SEQUENCE</scope>
    <source>
        <strain evidence="2">Lh_17</strain>
    </source>
</reference>
<dbReference type="Proteomes" id="UP000608063">
    <property type="component" value="Unassembled WGS sequence"/>
</dbReference>
<feature type="transmembrane region" description="Helical" evidence="1">
    <location>
        <begin position="357"/>
        <end position="381"/>
    </location>
</feature>
<feature type="transmembrane region" description="Helical" evidence="1">
    <location>
        <begin position="327"/>
        <end position="345"/>
    </location>
</feature>
<reference evidence="3" key="2">
    <citation type="journal article" date="2020" name="Environ. Microbiol.">
        <title>The novel and transferable erm(51) gene confers Macrolides, Lincosamides, and Streptogramins B (MLSB) resistance to clonal Rhodococcus equi in the environment.</title>
        <authorList>
            <person name="Huber L."/>
            <person name="Giguere S."/>
            <person name="Slovis N.M."/>
            <person name="Alvarez-Narvaez S."/>
            <person name="Hart K.A."/>
            <person name="Greiter M."/>
            <person name="Morris E.R.A."/>
            <person name="Cohen N.D."/>
        </authorList>
    </citation>
    <scope>NUCLEOTIDE SEQUENCE</scope>
    <source>
        <strain evidence="3">Lh_116_1</strain>
        <strain evidence="4">Lh_16_1</strain>
    </source>
</reference>
<keyword evidence="1" id="KW-0472">Membrane</keyword>
<organism evidence="2 5">
    <name type="scientific">Rhodococcus hoagii</name>
    <name type="common">Corynebacterium equii</name>
    <dbReference type="NCBI Taxonomy" id="43767"/>
    <lineage>
        <taxon>Bacteria</taxon>
        <taxon>Bacillati</taxon>
        <taxon>Actinomycetota</taxon>
        <taxon>Actinomycetes</taxon>
        <taxon>Mycobacteriales</taxon>
        <taxon>Nocardiaceae</taxon>
        <taxon>Prescottella</taxon>
    </lineage>
</organism>
<feature type="transmembrane region" description="Helical" evidence="1">
    <location>
        <begin position="276"/>
        <end position="297"/>
    </location>
</feature>
<protein>
    <submittedName>
        <fullName evidence="2">Uncharacterized protein</fullName>
    </submittedName>
</protein>
<feature type="transmembrane region" description="Helical" evidence="1">
    <location>
        <begin position="75"/>
        <end position="94"/>
    </location>
</feature>
<dbReference type="Proteomes" id="UP000808906">
    <property type="component" value="Unassembled WGS sequence"/>
</dbReference>
<gene>
    <name evidence="2" type="ORF">GS441_11345</name>
    <name evidence="3" type="ORF">GS882_12305</name>
    <name evidence="4" type="ORF">GS947_08155</name>
</gene>